<dbReference type="RefSeq" id="WP_380425055.1">
    <property type="nucleotide sequence ID" value="NZ_JBHRZV010000013.1"/>
</dbReference>
<evidence type="ECO:0000313" key="2">
    <source>
        <dbReference type="Proteomes" id="UP001595807"/>
    </source>
</evidence>
<organism evidence="1 2">
    <name type="scientific">Streptococcus caprae</name>
    <dbReference type="NCBI Taxonomy" id="1640501"/>
    <lineage>
        <taxon>Bacteria</taxon>
        <taxon>Bacillati</taxon>
        <taxon>Bacillota</taxon>
        <taxon>Bacilli</taxon>
        <taxon>Lactobacillales</taxon>
        <taxon>Streptococcaceae</taxon>
        <taxon>Streptococcus</taxon>
    </lineage>
</organism>
<comment type="caution">
    <text evidence="1">The sequence shown here is derived from an EMBL/GenBank/DDBJ whole genome shotgun (WGS) entry which is preliminary data.</text>
</comment>
<proteinExistence type="predicted"/>
<evidence type="ECO:0000313" key="1">
    <source>
        <dbReference type="EMBL" id="MFC3927464.1"/>
    </source>
</evidence>
<name>A0ABV8CTK7_9STRE</name>
<dbReference type="EMBL" id="JBHRZV010000013">
    <property type="protein sequence ID" value="MFC3927464.1"/>
    <property type="molecule type" value="Genomic_DNA"/>
</dbReference>
<protein>
    <submittedName>
        <fullName evidence="1">Uncharacterized protein</fullName>
    </submittedName>
</protein>
<keyword evidence="2" id="KW-1185">Reference proteome</keyword>
<dbReference type="Proteomes" id="UP001595807">
    <property type="component" value="Unassembled WGS sequence"/>
</dbReference>
<reference evidence="2" key="1">
    <citation type="journal article" date="2019" name="Int. J. Syst. Evol. Microbiol.">
        <title>The Global Catalogue of Microorganisms (GCM) 10K type strain sequencing project: providing services to taxonomists for standard genome sequencing and annotation.</title>
        <authorList>
            <consortium name="The Broad Institute Genomics Platform"/>
            <consortium name="The Broad Institute Genome Sequencing Center for Infectious Disease"/>
            <person name="Wu L."/>
            <person name="Ma J."/>
        </authorList>
    </citation>
    <scope>NUCLEOTIDE SEQUENCE [LARGE SCALE GENOMIC DNA]</scope>
    <source>
        <strain evidence="2">CCUG 67170</strain>
    </source>
</reference>
<accession>A0ABV8CTK7</accession>
<gene>
    <name evidence="1" type="ORF">ACFORF_02300</name>
</gene>
<sequence length="96" mass="10864">MILLIPDGSFLTIPLSNSVINNGFEPVLYSLDELQDTSFQVALKSHSQTHIQLYTSKMTALYFGYRKKDEKGKYRVYPRNVAEKLAEGSQNVPLVP</sequence>